<reference evidence="4 5" key="1">
    <citation type="journal article" date="2023" name="Int. J. Syst. Evol. Microbiol.">
        <title>Arthrobacter mangrovi sp. nov., an actinobacterium isolated from the rhizosphere of a mangrove.</title>
        <authorList>
            <person name="Hamada M."/>
            <person name="Saitou S."/>
            <person name="Enomoto N."/>
            <person name="Nanri K."/>
            <person name="Hidaka K."/>
            <person name="Miura T."/>
            <person name="Tamura T."/>
        </authorList>
    </citation>
    <scope>NUCLEOTIDE SEQUENCE [LARGE SCALE GENOMIC DNA]</scope>
    <source>
        <strain evidence="4 5">NBRC 112813</strain>
    </source>
</reference>
<dbReference type="PANTHER" id="PTHR42760">
    <property type="entry name" value="SHORT-CHAIN DEHYDROGENASES/REDUCTASES FAMILY MEMBER"/>
    <property type="match status" value="1"/>
</dbReference>
<gene>
    <name evidence="4" type="ORF">AHIS1636_09860</name>
</gene>
<comment type="caution">
    <text evidence="4">The sequence shown here is derived from an EMBL/GenBank/DDBJ whole genome shotgun (WGS) entry which is preliminary data.</text>
</comment>
<proteinExistence type="inferred from homology"/>
<accession>A0ABQ5MRE2</accession>
<protein>
    <submittedName>
        <fullName evidence="4">Gluconate 5-dehydrogenase</fullName>
    </submittedName>
</protein>
<keyword evidence="5" id="KW-1185">Reference proteome</keyword>
<keyword evidence="2" id="KW-0560">Oxidoreductase</keyword>
<name>A0ABQ5MRE2_9MICC</name>
<evidence type="ECO:0000256" key="2">
    <source>
        <dbReference type="ARBA" id="ARBA00023002"/>
    </source>
</evidence>
<dbReference type="InterPro" id="IPR057326">
    <property type="entry name" value="KR_dom"/>
</dbReference>
<dbReference type="SUPFAM" id="SSF51735">
    <property type="entry name" value="NAD(P)-binding Rossmann-fold domains"/>
    <property type="match status" value="1"/>
</dbReference>
<organism evidence="4 5">
    <name type="scientific">Arthrobacter mangrovi</name>
    <dbReference type="NCBI Taxonomy" id="2966350"/>
    <lineage>
        <taxon>Bacteria</taxon>
        <taxon>Bacillati</taxon>
        <taxon>Actinomycetota</taxon>
        <taxon>Actinomycetes</taxon>
        <taxon>Micrococcales</taxon>
        <taxon>Micrococcaceae</taxon>
        <taxon>Arthrobacter</taxon>
    </lineage>
</organism>
<dbReference type="Gene3D" id="3.40.50.720">
    <property type="entry name" value="NAD(P)-binding Rossmann-like Domain"/>
    <property type="match status" value="1"/>
</dbReference>
<dbReference type="PANTHER" id="PTHR42760:SF133">
    <property type="entry name" value="3-OXOACYL-[ACYL-CARRIER-PROTEIN] REDUCTASE"/>
    <property type="match status" value="1"/>
</dbReference>
<sequence>MENWLGLADRRVLVAGGGGIGTACAAAFTAAGARVAVADRDPARLAGQEHPLVTDFSTTAGCDDAVARAAGALGGLDILVHAVGVNQRVPVLDTSDDDWDRIVGINLSSVFRLGRAAGRHMVDAGWGRQVYCSSVSGLLAHPEHGPYAASKGGINQLLRVMAREWAPRGVTVNAIAPGYTETDLTRTHLDKPGVREHYTSLVPAGRLGSVDDLTGPVLFLASDQAAFVTGHVMYVDGGRTLV</sequence>
<evidence type="ECO:0000313" key="4">
    <source>
        <dbReference type="EMBL" id="GLB66547.1"/>
    </source>
</evidence>
<dbReference type="CDD" id="cd05233">
    <property type="entry name" value="SDR_c"/>
    <property type="match status" value="1"/>
</dbReference>
<dbReference type="Proteomes" id="UP001209654">
    <property type="component" value="Unassembled WGS sequence"/>
</dbReference>
<evidence type="ECO:0000313" key="5">
    <source>
        <dbReference type="Proteomes" id="UP001209654"/>
    </source>
</evidence>
<dbReference type="PRINTS" id="PR00081">
    <property type="entry name" value="GDHRDH"/>
</dbReference>
<dbReference type="Pfam" id="PF13561">
    <property type="entry name" value="adh_short_C2"/>
    <property type="match status" value="1"/>
</dbReference>
<dbReference type="InterPro" id="IPR002347">
    <property type="entry name" value="SDR_fam"/>
</dbReference>
<dbReference type="InterPro" id="IPR036291">
    <property type="entry name" value="NAD(P)-bd_dom_sf"/>
</dbReference>
<dbReference type="EMBL" id="BRVS01000004">
    <property type="protein sequence ID" value="GLB66547.1"/>
    <property type="molecule type" value="Genomic_DNA"/>
</dbReference>
<evidence type="ECO:0000259" key="3">
    <source>
        <dbReference type="SMART" id="SM00822"/>
    </source>
</evidence>
<dbReference type="PROSITE" id="PS00061">
    <property type="entry name" value="ADH_SHORT"/>
    <property type="match status" value="1"/>
</dbReference>
<dbReference type="InterPro" id="IPR020904">
    <property type="entry name" value="Sc_DH/Rdtase_CS"/>
</dbReference>
<comment type="similarity">
    <text evidence="1">Belongs to the short-chain dehydrogenases/reductases (SDR) family.</text>
</comment>
<dbReference type="RefSeq" id="WP_264794696.1">
    <property type="nucleotide sequence ID" value="NZ_BRVS01000004.1"/>
</dbReference>
<feature type="domain" description="Ketoreductase" evidence="3">
    <location>
        <begin position="10"/>
        <end position="178"/>
    </location>
</feature>
<dbReference type="SMART" id="SM00822">
    <property type="entry name" value="PKS_KR"/>
    <property type="match status" value="1"/>
</dbReference>
<evidence type="ECO:0000256" key="1">
    <source>
        <dbReference type="ARBA" id="ARBA00006484"/>
    </source>
</evidence>